<feature type="transmembrane region" description="Helical" evidence="7">
    <location>
        <begin position="298"/>
        <end position="321"/>
    </location>
</feature>
<feature type="transmembrane region" description="Helical" evidence="7">
    <location>
        <begin position="142"/>
        <end position="166"/>
    </location>
</feature>
<dbReference type="InterPro" id="IPR035906">
    <property type="entry name" value="MetI-like_sf"/>
</dbReference>
<comment type="caution">
    <text evidence="9">The sequence shown here is derived from an EMBL/GenBank/DDBJ whole genome shotgun (WGS) entry which is preliminary data.</text>
</comment>
<evidence type="ECO:0000256" key="7">
    <source>
        <dbReference type="RuleBase" id="RU363032"/>
    </source>
</evidence>
<evidence type="ECO:0000256" key="5">
    <source>
        <dbReference type="ARBA" id="ARBA00022989"/>
    </source>
</evidence>
<comment type="similarity">
    <text evidence="7">Belongs to the binding-protein-dependent transport system permease family.</text>
</comment>
<evidence type="ECO:0000256" key="2">
    <source>
        <dbReference type="ARBA" id="ARBA00022448"/>
    </source>
</evidence>
<keyword evidence="2 7" id="KW-0813">Transport</keyword>
<dbReference type="GO" id="GO:0055085">
    <property type="term" value="P:transmembrane transport"/>
    <property type="evidence" value="ECO:0007669"/>
    <property type="project" value="InterPro"/>
</dbReference>
<dbReference type="InterPro" id="IPR000515">
    <property type="entry name" value="MetI-like"/>
</dbReference>
<evidence type="ECO:0000256" key="4">
    <source>
        <dbReference type="ARBA" id="ARBA00022692"/>
    </source>
</evidence>
<comment type="subcellular location">
    <subcellularLocation>
        <location evidence="1 7">Cell membrane</location>
        <topology evidence="1 7">Multi-pass membrane protein</topology>
    </subcellularLocation>
</comment>
<evidence type="ECO:0000256" key="3">
    <source>
        <dbReference type="ARBA" id="ARBA00022475"/>
    </source>
</evidence>
<keyword evidence="10" id="KW-1185">Reference proteome</keyword>
<dbReference type="Pfam" id="PF00528">
    <property type="entry name" value="BPD_transp_1"/>
    <property type="match status" value="1"/>
</dbReference>
<dbReference type="Gene3D" id="1.10.3720.10">
    <property type="entry name" value="MetI-like"/>
    <property type="match status" value="1"/>
</dbReference>
<feature type="transmembrane region" description="Helical" evidence="7">
    <location>
        <begin position="109"/>
        <end position="136"/>
    </location>
</feature>
<dbReference type="PANTHER" id="PTHR43163">
    <property type="entry name" value="DIPEPTIDE TRANSPORT SYSTEM PERMEASE PROTEIN DPPB-RELATED"/>
    <property type="match status" value="1"/>
</dbReference>
<reference evidence="9 10" key="1">
    <citation type="submission" date="2019-10" db="EMBL/GenBank/DDBJ databases">
        <title>Whole genome shotgun sequence of Acrocarpospora corrugata NBRC 13972.</title>
        <authorList>
            <person name="Ichikawa N."/>
            <person name="Kimura A."/>
            <person name="Kitahashi Y."/>
            <person name="Komaki H."/>
            <person name="Oguchi A."/>
        </authorList>
    </citation>
    <scope>NUCLEOTIDE SEQUENCE [LARGE SCALE GENOMIC DNA]</scope>
    <source>
        <strain evidence="9 10">NBRC 13972</strain>
    </source>
</reference>
<evidence type="ECO:0000256" key="1">
    <source>
        <dbReference type="ARBA" id="ARBA00004651"/>
    </source>
</evidence>
<keyword evidence="4 7" id="KW-0812">Transmembrane</keyword>
<evidence type="ECO:0000313" key="9">
    <source>
        <dbReference type="EMBL" id="GES02286.1"/>
    </source>
</evidence>
<dbReference type="PANTHER" id="PTHR43163:SF6">
    <property type="entry name" value="DIPEPTIDE TRANSPORT SYSTEM PERMEASE PROTEIN DPPB-RELATED"/>
    <property type="match status" value="1"/>
</dbReference>
<evidence type="ECO:0000259" key="8">
    <source>
        <dbReference type="PROSITE" id="PS50928"/>
    </source>
</evidence>
<gene>
    <name evidence="9" type="ORF">Acor_43520</name>
</gene>
<dbReference type="GO" id="GO:0005886">
    <property type="term" value="C:plasma membrane"/>
    <property type="evidence" value="ECO:0007669"/>
    <property type="project" value="UniProtKB-SubCell"/>
</dbReference>
<sequence>MAGGDPVAGFLAWRLIGYVVLVAVATSMAYLLAAAALNPRANYAERTPRPPDSVVDAQLAAYNLNDKEPLAARYVTWAEGVLQGDFGRAWNGSSVNEDLGRRAGVTLRLVVAGLVIGAVAGVAVGACAAVGQYGWFDRLSTVASFGVLAVPTVVLANMLIIGAVWFNDLTGVKVFLVSGEVTPGVDSLLDRVQHLVLPTMTLALGMAAVFSRYQRNILLDVLGADFVRTARAKGLSRRAAYGRHALRVALIPVVTYFAFTFGALLVGTTITETIFGWYGLGHQLVSSIRTNDVNTVAAISFLAALALLVAAVVADLLHAVLDPRVRTV</sequence>
<feature type="transmembrane region" description="Helical" evidence="7">
    <location>
        <begin position="15"/>
        <end position="37"/>
    </location>
</feature>
<dbReference type="Proteomes" id="UP000334990">
    <property type="component" value="Unassembled WGS sequence"/>
</dbReference>
<feature type="domain" description="ABC transmembrane type-1" evidence="8">
    <location>
        <begin position="103"/>
        <end position="318"/>
    </location>
</feature>
<dbReference type="AlphaFoldDB" id="A0A5M3W0G9"/>
<organism evidence="9 10">
    <name type="scientific">Acrocarpospora corrugata</name>
    <dbReference type="NCBI Taxonomy" id="35763"/>
    <lineage>
        <taxon>Bacteria</taxon>
        <taxon>Bacillati</taxon>
        <taxon>Actinomycetota</taxon>
        <taxon>Actinomycetes</taxon>
        <taxon>Streptosporangiales</taxon>
        <taxon>Streptosporangiaceae</taxon>
        <taxon>Acrocarpospora</taxon>
    </lineage>
</organism>
<keyword evidence="6 7" id="KW-0472">Membrane</keyword>
<keyword evidence="5 7" id="KW-1133">Transmembrane helix</keyword>
<name>A0A5M3W0G9_9ACTN</name>
<dbReference type="SUPFAM" id="SSF161098">
    <property type="entry name" value="MetI-like"/>
    <property type="match status" value="1"/>
</dbReference>
<dbReference type="PROSITE" id="PS50928">
    <property type="entry name" value="ABC_TM1"/>
    <property type="match status" value="1"/>
</dbReference>
<keyword evidence="3" id="KW-1003">Cell membrane</keyword>
<evidence type="ECO:0000313" key="10">
    <source>
        <dbReference type="Proteomes" id="UP000334990"/>
    </source>
</evidence>
<proteinExistence type="inferred from homology"/>
<dbReference type="EMBL" id="BLAD01000057">
    <property type="protein sequence ID" value="GES02286.1"/>
    <property type="molecule type" value="Genomic_DNA"/>
</dbReference>
<accession>A0A5M3W0G9</accession>
<evidence type="ECO:0000256" key="6">
    <source>
        <dbReference type="ARBA" id="ARBA00023136"/>
    </source>
</evidence>
<protein>
    <submittedName>
        <fullName evidence="9">Peptide ABC transporter permease</fullName>
    </submittedName>
</protein>
<dbReference type="CDD" id="cd06261">
    <property type="entry name" value="TM_PBP2"/>
    <property type="match status" value="1"/>
</dbReference>
<feature type="transmembrane region" description="Helical" evidence="7">
    <location>
        <begin position="245"/>
        <end position="278"/>
    </location>
</feature>